<accession>A0A0E9QWS6</accession>
<evidence type="ECO:0000313" key="1">
    <source>
        <dbReference type="EMBL" id="JAH20705.1"/>
    </source>
</evidence>
<dbReference type="AlphaFoldDB" id="A0A0E9QWS6"/>
<name>A0A0E9QWS6_ANGAN</name>
<reference evidence="1" key="1">
    <citation type="submission" date="2014-11" db="EMBL/GenBank/DDBJ databases">
        <authorList>
            <person name="Amaro Gonzalez C."/>
        </authorList>
    </citation>
    <scope>NUCLEOTIDE SEQUENCE</scope>
</reference>
<sequence length="30" mass="3486">MFVWSQSRGVCLEADMLQWDLFNQPGLSVK</sequence>
<protein>
    <submittedName>
        <fullName evidence="1">Uncharacterized protein</fullName>
    </submittedName>
</protein>
<proteinExistence type="predicted"/>
<organism evidence="1">
    <name type="scientific">Anguilla anguilla</name>
    <name type="common">European freshwater eel</name>
    <name type="synonym">Muraena anguilla</name>
    <dbReference type="NCBI Taxonomy" id="7936"/>
    <lineage>
        <taxon>Eukaryota</taxon>
        <taxon>Metazoa</taxon>
        <taxon>Chordata</taxon>
        <taxon>Craniata</taxon>
        <taxon>Vertebrata</taxon>
        <taxon>Euteleostomi</taxon>
        <taxon>Actinopterygii</taxon>
        <taxon>Neopterygii</taxon>
        <taxon>Teleostei</taxon>
        <taxon>Anguilliformes</taxon>
        <taxon>Anguillidae</taxon>
        <taxon>Anguilla</taxon>
    </lineage>
</organism>
<reference evidence="1" key="2">
    <citation type="journal article" date="2015" name="Fish Shellfish Immunol.">
        <title>Early steps in the European eel (Anguilla anguilla)-Vibrio vulnificus interaction in the gills: Role of the RtxA13 toxin.</title>
        <authorList>
            <person name="Callol A."/>
            <person name="Pajuelo D."/>
            <person name="Ebbesson L."/>
            <person name="Teles M."/>
            <person name="MacKenzie S."/>
            <person name="Amaro C."/>
        </authorList>
    </citation>
    <scope>NUCLEOTIDE SEQUENCE</scope>
</reference>
<dbReference type="EMBL" id="GBXM01087872">
    <property type="protein sequence ID" value="JAH20705.1"/>
    <property type="molecule type" value="Transcribed_RNA"/>
</dbReference>